<feature type="region of interest" description="Disordered" evidence="1">
    <location>
        <begin position="1355"/>
        <end position="1381"/>
    </location>
</feature>
<dbReference type="GO" id="GO:0007099">
    <property type="term" value="P:centriole replication"/>
    <property type="evidence" value="ECO:0007669"/>
    <property type="project" value="TreeGrafter"/>
</dbReference>
<feature type="region of interest" description="Disordered" evidence="1">
    <location>
        <begin position="274"/>
        <end position="304"/>
    </location>
</feature>
<dbReference type="PANTHER" id="PTHR31691:SF1">
    <property type="entry name" value="ROTATIN"/>
    <property type="match status" value="1"/>
</dbReference>
<dbReference type="InterPro" id="IPR030791">
    <property type="entry name" value="Rotatin"/>
</dbReference>
<proteinExistence type="predicted"/>
<gene>
    <name evidence="2" type="ORF">TVY486_0602250</name>
</gene>
<dbReference type="GO" id="GO:0036064">
    <property type="term" value="C:ciliary basal body"/>
    <property type="evidence" value="ECO:0007669"/>
    <property type="project" value="InterPro"/>
</dbReference>
<dbReference type="GO" id="GO:0005814">
    <property type="term" value="C:centriole"/>
    <property type="evidence" value="ECO:0007669"/>
    <property type="project" value="TreeGrafter"/>
</dbReference>
<protein>
    <submittedName>
        <fullName evidence="2">Uncharacterized protein</fullName>
    </submittedName>
</protein>
<name>G0TWU6_TRYVY</name>
<accession>G0TWU6</accession>
<sequence>MPIPQATFTKSKWLAFFAELTAKITHHNVLVVIEGCEILKRLLVSRVSVAAFLEEGNLLLVLVDTIAGDVLSGQHREDVLPIVLADKLLFTRLETLSLFVDMMVALHADKDPYYCLLVQARAGVVLSTLVSMLECKHPHYFGIIATMVNTLLGLPLGRASFGRSEQFNVDESRSVALACHLKRLLAEIAEHKAVLEGAVGSLKSLCTVTERAMHFCSQYLLMEASKNLKRIRTCGGNVPTLGKVTPNDTSIPCPRTTCDAAEGSCPHVVPSQRLSASNTDVPVPDAAQLPTNGTRTQTSSEDETPETIIIDDDEICIPEEMYTEYFEDLSRSSSHDEYLCAMNSLWCLTVASGNALQRRFSRTHFDKAFKRFLQVVPLNQQDYIVFTSVLLWLSHMMARYTLCTETREAISSVAGQSLMQMVLNDLSSHDVSTMFDSSSVLTANTMSQRTDTSAPVPLPLTSSLSLSKGMKSSVLVERPSVSFVVLSFLLIAHQACEKRLIELWVRDAGLFAMIEALIHRVSRTKSVLIDTPTTVDGLLSDEVYLACAMKSTRTEHITLGALACKLLSSVVWNHYAVLSGPLASLSARMLQEIIPLLLQISIQNPTLASPVENVSGSAIHHSPSCQRSSRYTSLGECSVVALDACFWLMQAAKLDVLSLKDVMPYLPGLSRATVKSIHPPLRASTYRTLSRVCTTAEDILLVEEEMPSLMKSAVKSVLEYSKDAPQWEAAAAAEWLLSVTSIMSRDDRMEKMFSFSHTDLPTRLLELTASNGITNATCAFLSLMTALFEQQKRLTDRSCEVFINVLLPRGNRSLECWSHLVRVATQSNEKLRLAYKKVVPSSTNIKDAPSRALNCIEGISIQFSFVGSLSRGLLFLLSDYPAQRAYFPSDVFWGLFAGTFALPSPCDIFEMVSLRFNATIEHHDVLQESYESMLQWMVELASAWVRAGDGISGTGSDSTVVTGCFPTTLFESLCAILKNERVSQNTRAHICMFVSNIIVAMDKWVSYSQNLVSSPLSSLQQTSTRENTILRVRQLLAASSASLLDTSMQLRHSTCVSGMQCRLVSSFAEANIRAHESGWFTQNVDTLVKCAKNLKGSSGVLAEREMETLLLTLSLVYSVVAFSDCPPIERSIQQQLSSSLRCVLSFEMTRRAGFHAAFALAKSKEGRRCLLHEVTTACDPLARTCFGRVLAVTLGFSSGCERPHTDKGTCLPGMSVAEREANREVVRALGFEVCATACIGGGEAFVHGVMKLKGIERMEAFFLSCERQRIAVPLGLFRLLAAISFYADVQPVIMRQRELMTILIETSSDACDAGTLSLLILRNLCFHPTLKAQLCQDERILETLKDVLIAQPTRQRLSSPDKDDHCCRQNGKNKRDRPRLTGDGINIGVAADELGKVCADGTSPVADLSASCRRELGRTACWSLVHEGIL</sequence>
<dbReference type="GO" id="GO:0032053">
    <property type="term" value="P:ciliary basal body organization"/>
    <property type="evidence" value="ECO:0007669"/>
    <property type="project" value="TreeGrafter"/>
</dbReference>
<evidence type="ECO:0000313" key="2">
    <source>
        <dbReference type="EMBL" id="CCC48434.1"/>
    </source>
</evidence>
<dbReference type="PANTHER" id="PTHR31691">
    <property type="entry name" value="ROTATIN"/>
    <property type="match status" value="1"/>
</dbReference>
<evidence type="ECO:0000256" key="1">
    <source>
        <dbReference type="SAM" id="MobiDB-lite"/>
    </source>
</evidence>
<dbReference type="GO" id="GO:0010457">
    <property type="term" value="P:centriole-centriole cohesion"/>
    <property type="evidence" value="ECO:0007669"/>
    <property type="project" value="TreeGrafter"/>
</dbReference>
<reference evidence="2" key="1">
    <citation type="journal article" date="2012" name="Proc. Natl. Acad. Sci. U.S.A.">
        <title>Antigenic diversity is generated by distinct evolutionary mechanisms in African trypanosome species.</title>
        <authorList>
            <person name="Jackson A.P."/>
            <person name="Berry A."/>
            <person name="Aslett M."/>
            <person name="Allison H.C."/>
            <person name="Burton P."/>
            <person name="Vavrova-Anderson J."/>
            <person name="Brown R."/>
            <person name="Browne H."/>
            <person name="Corton N."/>
            <person name="Hauser H."/>
            <person name="Gamble J."/>
            <person name="Gilderthorp R."/>
            <person name="Marcello L."/>
            <person name="McQuillan J."/>
            <person name="Otto T.D."/>
            <person name="Quail M.A."/>
            <person name="Sanders M.J."/>
            <person name="van Tonder A."/>
            <person name="Ginger M.L."/>
            <person name="Field M.C."/>
            <person name="Barry J.D."/>
            <person name="Hertz-Fowler C."/>
            <person name="Berriman M."/>
        </authorList>
    </citation>
    <scope>NUCLEOTIDE SEQUENCE</scope>
    <source>
        <strain evidence="2">Y486</strain>
    </source>
</reference>
<dbReference type="GO" id="GO:0005813">
    <property type="term" value="C:centrosome"/>
    <property type="evidence" value="ECO:0007669"/>
    <property type="project" value="InterPro"/>
</dbReference>
<feature type="compositionally biased region" description="Polar residues" evidence="1">
    <location>
        <begin position="289"/>
        <end position="299"/>
    </location>
</feature>
<organism evidence="2">
    <name type="scientific">Trypanosoma vivax (strain Y486)</name>
    <dbReference type="NCBI Taxonomy" id="1055687"/>
    <lineage>
        <taxon>Eukaryota</taxon>
        <taxon>Discoba</taxon>
        <taxon>Euglenozoa</taxon>
        <taxon>Kinetoplastea</taxon>
        <taxon>Metakinetoplastina</taxon>
        <taxon>Trypanosomatida</taxon>
        <taxon>Trypanosomatidae</taxon>
        <taxon>Trypanosoma</taxon>
        <taxon>Duttonella</taxon>
    </lineage>
</organism>
<dbReference type="VEuPathDB" id="TriTrypDB:TvY486_0602250"/>
<dbReference type="EMBL" id="HE573022">
    <property type="protein sequence ID" value="CCC48434.1"/>
    <property type="molecule type" value="Genomic_DNA"/>
</dbReference>